<name>A0A6J5T3H5_9CAUD</name>
<dbReference type="EMBL" id="LR797152">
    <property type="protein sequence ID" value="CAB4189863.1"/>
    <property type="molecule type" value="Genomic_DNA"/>
</dbReference>
<dbReference type="EMBL" id="LR797505">
    <property type="protein sequence ID" value="CAB4221776.1"/>
    <property type="molecule type" value="Genomic_DNA"/>
</dbReference>
<accession>A0A6J5T3H5</accession>
<evidence type="ECO:0000313" key="2">
    <source>
        <dbReference type="EMBL" id="CAB4180621.1"/>
    </source>
</evidence>
<gene>
    <name evidence="2" type="ORF">UFOVP1045_63</name>
    <name evidence="3" type="ORF">UFOVP1194_17</name>
    <name evidence="4" type="ORF">UFOVP1641_13</name>
    <name evidence="1" type="ORF">UFOVP466_16</name>
</gene>
<dbReference type="EMBL" id="LR796996">
    <property type="protein sequence ID" value="CAB4180621.1"/>
    <property type="molecule type" value="Genomic_DNA"/>
</dbReference>
<evidence type="ECO:0000313" key="1">
    <source>
        <dbReference type="EMBL" id="CAB4144015.1"/>
    </source>
</evidence>
<evidence type="ECO:0000313" key="3">
    <source>
        <dbReference type="EMBL" id="CAB4189863.1"/>
    </source>
</evidence>
<evidence type="ECO:0000313" key="4">
    <source>
        <dbReference type="EMBL" id="CAB4221776.1"/>
    </source>
</evidence>
<dbReference type="EMBL" id="LR796439">
    <property type="protein sequence ID" value="CAB4144015.1"/>
    <property type="molecule type" value="Genomic_DNA"/>
</dbReference>
<organism evidence="4">
    <name type="scientific">uncultured Caudovirales phage</name>
    <dbReference type="NCBI Taxonomy" id="2100421"/>
    <lineage>
        <taxon>Viruses</taxon>
        <taxon>Duplodnaviria</taxon>
        <taxon>Heunggongvirae</taxon>
        <taxon>Uroviricota</taxon>
        <taxon>Caudoviricetes</taxon>
        <taxon>Peduoviridae</taxon>
        <taxon>Maltschvirus</taxon>
        <taxon>Maltschvirus maltsch</taxon>
    </lineage>
</organism>
<proteinExistence type="predicted"/>
<reference evidence="4" key="1">
    <citation type="submission" date="2020-05" db="EMBL/GenBank/DDBJ databases">
        <authorList>
            <person name="Chiriac C."/>
            <person name="Salcher M."/>
            <person name="Ghai R."/>
            <person name="Kavagutti S V."/>
        </authorList>
    </citation>
    <scope>NUCLEOTIDE SEQUENCE</scope>
</reference>
<protein>
    <submittedName>
        <fullName evidence="4">Uncharacterized protein</fullName>
    </submittedName>
</protein>
<sequence length="73" mass="8141">MIGIGTAVEVAGVKDAVVVGLIRKGTRTRKALWQITYTVDDQLERDNPTGKRYSQPRFENELKEISVEPVPSL</sequence>